<feature type="chain" id="PRO_5042933272" description="Mid2 domain-containing protein" evidence="7">
    <location>
        <begin position="24"/>
        <end position="433"/>
    </location>
</feature>
<dbReference type="GeneID" id="89941786"/>
<reference evidence="8" key="2">
    <citation type="submission" date="2023-05" db="EMBL/GenBank/DDBJ databases">
        <authorList>
            <consortium name="Lawrence Berkeley National Laboratory"/>
            <person name="Steindorff A."/>
            <person name="Hensen N."/>
            <person name="Bonometti L."/>
            <person name="Westerberg I."/>
            <person name="Brannstrom I.O."/>
            <person name="Guillou S."/>
            <person name="Cros-Aarteil S."/>
            <person name="Calhoun S."/>
            <person name="Haridas S."/>
            <person name="Kuo A."/>
            <person name="Mondo S."/>
            <person name="Pangilinan J."/>
            <person name="Riley R."/>
            <person name="Labutti K."/>
            <person name="Andreopoulos B."/>
            <person name="Lipzen A."/>
            <person name="Chen C."/>
            <person name="Yanf M."/>
            <person name="Daum C."/>
            <person name="Ng V."/>
            <person name="Clum A."/>
            <person name="Ohm R."/>
            <person name="Martin F."/>
            <person name="Silar P."/>
            <person name="Natvig D."/>
            <person name="Lalanne C."/>
            <person name="Gautier V."/>
            <person name="Ament-Velasquez S.L."/>
            <person name="Kruys A."/>
            <person name="Hutchinson M.I."/>
            <person name="Powell A.J."/>
            <person name="Barry K."/>
            <person name="Miller A.N."/>
            <person name="Grigoriev I.V."/>
            <person name="Debuchy R."/>
            <person name="Gladieux P."/>
            <person name="Thoren M.H."/>
            <person name="Johannesson H."/>
        </authorList>
    </citation>
    <scope>NUCLEOTIDE SEQUENCE</scope>
    <source>
        <strain evidence="8">CBS 508.74</strain>
    </source>
</reference>
<dbReference type="GO" id="GO:0016020">
    <property type="term" value="C:membrane"/>
    <property type="evidence" value="ECO:0007669"/>
    <property type="project" value="UniProtKB-SubCell"/>
</dbReference>
<keyword evidence="9" id="KW-1185">Reference proteome</keyword>
<dbReference type="PANTHER" id="PTHR15549">
    <property type="entry name" value="PAIRED IMMUNOGLOBULIN-LIKE TYPE 2 RECEPTOR"/>
    <property type="match status" value="1"/>
</dbReference>
<evidence type="ECO:0000256" key="5">
    <source>
        <dbReference type="SAM" id="MobiDB-lite"/>
    </source>
</evidence>
<feature type="compositionally biased region" description="Low complexity" evidence="5">
    <location>
        <begin position="321"/>
        <end position="341"/>
    </location>
</feature>
<dbReference type="RefSeq" id="XP_064670616.1">
    <property type="nucleotide sequence ID" value="XM_064817661.1"/>
</dbReference>
<evidence type="ECO:0000256" key="3">
    <source>
        <dbReference type="ARBA" id="ARBA00022989"/>
    </source>
</evidence>
<feature type="compositionally biased region" description="Pro residues" evidence="5">
    <location>
        <begin position="268"/>
        <end position="277"/>
    </location>
</feature>
<dbReference type="EMBL" id="MU853340">
    <property type="protein sequence ID" value="KAK4113046.1"/>
    <property type="molecule type" value="Genomic_DNA"/>
</dbReference>
<feature type="region of interest" description="Disordered" evidence="5">
    <location>
        <begin position="266"/>
        <end position="433"/>
    </location>
</feature>
<evidence type="ECO:0008006" key="10">
    <source>
        <dbReference type="Google" id="ProtNLM"/>
    </source>
</evidence>
<accession>A0AAN6YSS5</accession>
<dbReference type="AlphaFoldDB" id="A0AAN6YSS5"/>
<proteinExistence type="predicted"/>
<feature type="compositionally biased region" description="Low complexity" evidence="5">
    <location>
        <begin position="351"/>
        <end position="364"/>
    </location>
</feature>
<keyword evidence="7" id="KW-0732">Signal</keyword>
<evidence type="ECO:0000256" key="2">
    <source>
        <dbReference type="ARBA" id="ARBA00022692"/>
    </source>
</evidence>
<dbReference type="PANTHER" id="PTHR15549:SF26">
    <property type="entry name" value="AXIAL BUDDING PATTERN PROTEIN 2-RELATED"/>
    <property type="match status" value="1"/>
</dbReference>
<evidence type="ECO:0000256" key="4">
    <source>
        <dbReference type="ARBA" id="ARBA00023136"/>
    </source>
</evidence>
<evidence type="ECO:0000313" key="8">
    <source>
        <dbReference type="EMBL" id="KAK4113046.1"/>
    </source>
</evidence>
<reference evidence="8" key="1">
    <citation type="journal article" date="2023" name="Mol. Phylogenet. Evol.">
        <title>Genome-scale phylogeny and comparative genomics of the fungal order Sordariales.</title>
        <authorList>
            <person name="Hensen N."/>
            <person name="Bonometti L."/>
            <person name="Westerberg I."/>
            <person name="Brannstrom I.O."/>
            <person name="Guillou S."/>
            <person name="Cros-Aarteil S."/>
            <person name="Calhoun S."/>
            <person name="Haridas S."/>
            <person name="Kuo A."/>
            <person name="Mondo S."/>
            <person name="Pangilinan J."/>
            <person name="Riley R."/>
            <person name="LaButti K."/>
            <person name="Andreopoulos B."/>
            <person name="Lipzen A."/>
            <person name="Chen C."/>
            <person name="Yan M."/>
            <person name="Daum C."/>
            <person name="Ng V."/>
            <person name="Clum A."/>
            <person name="Steindorff A."/>
            <person name="Ohm R.A."/>
            <person name="Martin F."/>
            <person name="Silar P."/>
            <person name="Natvig D.O."/>
            <person name="Lalanne C."/>
            <person name="Gautier V."/>
            <person name="Ament-Velasquez S.L."/>
            <person name="Kruys A."/>
            <person name="Hutchinson M.I."/>
            <person name="Powell A.J."/>
            <person name="Barry K."/>
            <person name="Miller A.N."/>
            <person name="Grigoriev I.V."/>
            <person name="Debuchy R."/>
            <person name="Gladieux P."/>
            <person name="Hiltunen Thoren M."/>
            <person name="Johannesson H."/>
        </authorList>
    </citation>
    <scope>NUCLEOTIDE SEQUENCE</scope>
    <source>
        <strain evidence="8">CBS 508.74</strain>
    </source>
</reference>
<name>A0AAN6YSS5_9PEZI</name>
<protein>
    <recommendedName>
        <fullName evidence="10">Mid2 domain-containing protein</fullName>
    </recommendedName>
</protein>
<keyword evidence="4 6" id="KW-0472">Membrane</keyword>
<comment type="caution">
    <text evidence="8">The sequence shown here is derived from an EMBL/GenBank/DDBJ whole genome shotgun (WGS) entry which is preliminary data.</text>
</comment>
<evidence type="ECO:0000256" key="6">
    <source>
        <dbReference type="SAM" id="Phobius"/>
    </source>
</evidence>
<evidence type="ECO:0000256" key="1">
    <source>
        <dbReference type="ARBA" id="ARBA00004167"/>
    </source>
</evidence>
<dbReference type="InterPro" id="IPR051694">
    <property type="entry name" value="Immunoregulatory_rcpt-like"/>
</dbReference>
<evidence type="ECO:0000256" key="7">
    <source>
        <dbReference type="SAM" id="SignalP"/>
    </source>
</evidence>
<dbReference type="Proteomes" id="UP001302812">
    <property type="component" value="Unassembled WGS sequence"/>
</dbReference>
<evidence type="ECO:0000313" key="9">
    <source>
        <dbReference type="Proteomes" id="UP001302812"/>
    </source>
</evidence>
<feature type="transmembrane region" description="Helical" evidence="6">
    <location>
        <begin position="238"/>
        <end position="260"/>
    </location>
</feature>
<feature type="signal peptide" evidence="7">
    <location>
        <begin position="1"/>
        <end position="23"/>
    </location>
</feature>
<dbReference type="GO" id="GO:0071944">
    <property type="term" value="C:cell periphery"/>
    <property type="evidence" value="ECO:0007669"/>
    <property type="project" value="UniProtKB-ARBA"/>
</dbReference>
<gene>
    <name evidence="8" type="ORF">N656DRAFT_797588</name>
</gene>
<comment type="subcellular location">
    <subcellularLocation>
        <location evidence="1">Membrane</location>
        <topology evidence="1">Single-pass membrane protein</topology>
    </subcellularLocation>
</comment>
<organism evidence="8 9">
    <name type="scientific">Canariomyces notabilis</name>
    <dbReference type="NCBI Taxonomy" id="2074819"/>
    <lineage>
        <taxon>Eukaryota</taxon>
        <taxon>Fungi</taxon>
        <taxon>Dikarya</taxon>
        <taxon>Ascomycota</taxon>
        <taxon>Pezizomycotina</taxon>
        <taxon>Sordariomycetes</taxon>
        <taxon>Sordariomycetidae</taxon>
        <taxon>Sordariales</taxon>
        <taxon>Chaetomiaceae</taxon>
        <taxon>Canariomyces</taxon>
    </lineage>
</organism>
<sequence length="433" mass="45690">MAVMSLCRLNLMAVAAWLPAVSAQLGREHPKPWTAAMQTPAPEIFKADIGFVSAPALTARPHPRDVFQKRQSGDKTCGYVDGDAASAYVCKHTEAVCRYNEDASAVGCCLTEDCNIYTACLPYSSSRQSSTLNMDRTRYCSDSLQPSCATLVYMDDTWSGYTVPSCDSVATTYQFYITPTNGVSTTSSRSSRSSRSSSTESSTSETESSSTQSRSGATENPDPGPVAQESSSTPIGPIVGGVVGGVALLALIALGVFLLIRKKRNQNPPSPPGPPLNPGMYPNQSPHSGMAAMANVPPGPGGSPGPQFMDPRYSVAAPSTMAGMPHQGQAQQGQGPISPATSPSPSPSPMFPSSHSPSMMSSVPPGHPGHQSMYGMQAQPGQPMMQQNGAYQAPQQQNGQYMAYQPPPMQQQQHVNAAELPTQKGDGQLHELS</sequence>
<keyword evidence="2 6" id="KW-0812">Transmembrane</keyword>
<feature type="region of interest" description="Disordered" evidence="5">
    <location>
        <begin position="181"/>
        <end position="232"/>
    </location>
</feature>
<feature type="compositionally biased region" description="Low complexity" evidence="5">
    <location>
        <begin position="184"/>
        <end position="215"/>
    </location>
</feature>
<keyword evidence="3 6" id="KW-1133">Transmembrane helix</keyword>
<feature type="compositionally biased region" description="Low complexity" evidence="5">
    <location>
        <begin position="375"/>
        <end position="404"/>
    </location>
</feature>